<evidence type="ECO:0000256" key="1">
    <source>
        <dbReference type="ARBA" id="ARBA00038184"/>
    </source>
</evidence>
<feature type="region of interest" description="Disordered" evidence="2">
    <location>
        <begin position="1"/>
        <end position="22"/>
    </location>
</feature>
<dbReference type="PANTHER" id="PTHR11852:SF0">
    <property type="entry name" value="PLATELET-ACTIVATING FACTOR ACETYLHYDROLASE IB SUBUNIT BETA HOMOLOG"/>
    <property type="match status" value="1"/>
</dbReference>
<organism evidence="4 5">
    <name type="scientific">Rariglobus hedericola</name>
    <dbReference type="NCBI Taxonomy" id="2597822"/>
    <lineage>
        <taxon>Bacteria</taxon>
        <taxon>Pseudomonadati</taxon>
        <taxon>Verrucomicrobiota</taxon>
        <taxon>Opitutia</taxon>
        <taxon>Opitutales</taxon>
        <taxon>Opitutaceae</taxon>
        <taxon>Rariglobus</taxon>
    </lineage>
</organism>
<dbReference type="OrthoDB" id="2513075at2"/>
<dbReference type="SUPFAM" id="SSF52266">
    <property type="entry name" value="SGNH hydrolase"/>
    <property type="match status" value="1"/>
</dbReference>
<dbReference type="PANTHER" id="PTHR11852">
    <property type="entry name" value="PLATELET-ACTIVATING FACTOR ACETYLHYDROLASE"/>
    <property type="match status" value="1"/>
</dbReference>
<name>A0A556QLM2_9BACT</name>
<accession>A0A556QLM2</accession>
<protein>
    <submittedName>
        <fullName evidence="4">GDSL family lipase</fullName>
    </submittedName>
</protein>
<dbReference type="InterPro" id="IPR013830">
    <property type="entry name" value="SGNH_hydro"/>
</dbReference>
<dbReference type="Proteomes" id="UP000315648">
    <property type="component" value="Unassembled WGS sequence"/>
</dbReference>
<dbReference type="EMBL" id="VMBG01000002">
    <property type="protein sequence ID" value="TSJ77549.1"/>
    <property type="molecule type" value="Genomic_DNA"/>
</dbReference>
<dbReference type="AlphaFoldDB" id="A0A556QLM2"/>
<evidence type="ECO:0000259" key="3">
    <source>
        <dbReference type="Pfam" id="PF13472"/>
    </source>
</evidence>
<evidence type="ECO:0000256" key="2">
    <source>
        <dbReference type="SAM" id="MobiDB-lite"/>
    </source>
</evidence>
<dbReference type="Gene3D" id="3.40.50.1110">
    <property type="entry name" value="SGNH hydrolase"/>
    <property type="match status" value="1"/>
</dbReference>
<feature type="domain" description="SGNH hydrolase-type esterase" evidence="3">
    <location>
        <begin position="60"/>
        <end position="222"/>
    </location>
</feature>
<evidence type="ECO:0000313" key="4">
    <source>
        <dbReference type="EMBL" id="TSJ77549.1"/>
    </source>
</evidence>
<proteinExistence type="inferred from homology"/>
<reference evidence="4 5" key="1">
    <citation type="submission" date="2019-07" db="EMBL/GenBank/DDBJ databases">
        <title>Description of 53C-WASEF.</title>
        <authorList>
            <person name="Pitt A."/>
            <person name="Hahn M.W."/>
        </authorList>
    </citation>
    <scope>NUCLEOTIDE SEQUENCE [LARGE SCALE GENOMIC DNA]</scope>
    <source>
        <strain evidence="4 5">53C-WASEF</strain>
    </source>
</reference>
<comment type="similarity">
    <text evidence="1">Belongs to the 'GDSL' lipolytic enzyme family. Platelet-activating factor acetylhydrolase IB beta/gamma subunits subfamily.</text>
</comment>
<dbReference type="Pfam" id="PF13472">
    <property type="entry name" value="Lipase_GDSL_2"/>
    <property type="match status" value="1"/>
</dbReference>
<dbReference type="GO" id="GO:0016788">
    <property type="term" value="F:hydrolase activity, acting on ester bonds"/>
    <property type="evidence" value="ECO:0007669"/>
    <property type="project" value="UniProtKB-ARBA"/>
</dbReference>
<comment type="caution">
    <text evidence="4">The sequence shown here is derived from an EMBL/GenBank/DDBJ whole genome shotgun (WGS) entry which is preliminary data.</text>
</comment>
<gene>
    <name evidence="4" type="ORF">FPL22_14460</name>
</gene>
<sequence>MAVHAQPAGGFDPKTLAQAPQGKPWEPAWGFWAQATPESWQQTHWGFVNQAKKGGVDVLFLGDSITKGWAGAGKEVWAQHYQPLKALNIGIGGDTTRQTLWRLENQAMEGIQPKVVVLMIGVNNIFTATGTDEEIAQGIAEIIKQIHAKRPAAKVLLTSVLPLGNAGQSARAAKINRLVAAKQPSFVRFLDLTGTFQGADGKVVAELYTADLVHLAKPGYEAWDKAMRPVLIAMLR</sequence>
<evidence type="ECO:0000313" key="5">
    <source>
        <dbReference type="Proteomes" id="UP000315648"/>
    </source>
</evidence>
<dbReference type="InterPro" id="IPR036514">
    <property type="entry name" value="SGNH_hydro_sf"/>
</dbReference>
<keyword evidence="5" id="KW-1185">Reference proteome</keyword>